<dbReference type="PANTHER" id="PTHR12916">
    <property type="entry name" value="CYTOCHROME C OXIDASE POLYPEPTIDE VIC-2"/>
    <property type="match status" value="1"/>
</dbReference>
<evidence type="ECO:0000256" key="4">
    <source>
        <dbReference type="PROSITE-ProRule" id="PRU00076"/>
    </source>
</evidence>
<keyword evidence="3" id="KW-0677">Repeat</keyword>
<evidence type="ECO:0000256" key="3">
    <source>
        <dbReference type="ARBA" id="ARBA00022737"/>
    </source>
</evidence>
<reference evidence="6" key="1">
    <citation type="submission" date="2014-11" db="EMBL/GenBank/DDBJ databases">
        <authorList>
            <person name="Otto D Thomas"/>
            <person name="Naeem Raeece"/>
        </authorList>
    </citation>
    <scope>NUCLEOTIDE SEQUENCE</scope>
</reference>
<proteinExistence type="predicted"/>
<dbReference type="AlphaFoldDB" id="A0A0G4FC76"/>
<evidence type="ECO:0000313" key="6">
    <source>
        <dbReference type="EMBL" id="CEM10792.1"/>
    </source>
</evidence>
<accession>A0A0G4FC76</accession>
<feature type="domain" description="EGF-like" evidence="5">
    <location>
        <begin position="104"/>
        <end position="145"/>
    </location>
</feature>
<dbReference type="PhylomeDB" id="A0A0G4FC76"/>
<dbReference type="Gene3D" id="2.10.25.10">
    <property type="entry name" value="Laminin"/>
    <property type="match status" value="2"/>
</dbReference>
<feature type="disulfide bond" evidence="4">
    <location>
        <begin position="90"/>
        <end position="99"/>
    </location>
</feature>
<sequence length="191" mass="20505">MKRSMSAIVLRGSEAHLAPGVGHLRGSRHDALASITTSNGKFADNLNRFKLSDSLASRTKDVEACEVNPYANGGVYEDTGMGADDFICSCPYPFYGPTCELTIEVNNCEGVTCQNGSTCIDISGSPTGQGYVCDCLFPFTGQFCKIEQPPETLPQYELGWLGGFPRNSVTTAFSSSRLPTLSATNRLLARP</sequence>
<organism evidence="6">
    <name type="scientific">Chromera velia CCMP2878</name>
    <dbReference type="NCBI Taxonomy" id="1169474"/>
    <lineage>
        <taxon>Eukaryota</taxon>
        <taxon>Sar</taxon>
        <taxon>Alveolata</taxon>
        <taxon>Colpodellida</taxon>
        <taxon>Chromeraceae</taxon>
        <taxon>Chromera</taxon>
    </lineage>
</organism>
<keyword evidence="1 4" id="KW-0245">EGF-like domain</keyword>
<keyword evidence="4" id="KW-1015">Disulfide bond</keyword>
<dbReference type="SUPFAM" id="SSF57196">
    <property type="entry name" value="EGF/Laminin"/>
    <property type="match status" value="2"/>
</dbReference>
<evidence type="ECO:0000256" key="1">
    <source>
        <dbReference type="ARBA" id="ARBA00022536"/>
    </source>
</evidence>
<gene>
    <name evidence="6" type="ORF">Cvel_3192</name>
</gene>
<evidence type="ECO:0000256" key="2">
    <source>
        <dbReference type="ARBA" id="ARBA00022729"/>
    </source>
</evidence>
<protein>
    <recommendedName>
        <fullName evidence="5">EGF-like domain-containing protein</fullName>
    </recommendedName>
</protein>
<dbReference type="EMBL" id="CDMZ01000275">
    <property type="protein sequence ID" value="CEM10792.1"/>
    <property type="molecule type" value="Genomic_DNA"/>
</dbReference>
<dbReference type="InterPro" id="IPR000742">
    <property type="entry name" value="EGF"/>
</dbReference>
<comment type="caution">
    <text evidence="4">Lacks conserved residue(s) required for the propagation of feature annotation.</text>
</comment>
<feature type="disulfide bond" evidence="4">
    <location>
        <begin position="135"/>
        <end position="144"/>
    </location>
</feature>
<dbReference type="VEuPathDB" id="CryptoDB:Cvel_3192"/>
<evidence type="ECO:0000259" key="5">
    <source>
        <dbReference type="PROSITE" id="PS50026"/>
    </source>
</evidence>
<feature type="domain" description="EGF-like" evidence="5">
    <location>
        <begin position="61"/>
        <end position="100"/>
    </location>
</feature>
<dbReference type="PROSITE" id="PS00022">
    <property type="entry name" value="EGF_1"/>
    <property type="match status" value="2"/>
</dbReference>
<dbReference type="CDD" id="cd00054">
    <property type="entry name" value="EGF_CA"/>
    <property type="match status" value="1"/>
</dbReference>
<dbReference type="PROSITE" id="PS01186">
    <property type="entry name" value="EGF_2"/>
    <property type="match status" value="2"/>
</dbReference>
<dbReference type="PANTHER" id="PTHR12916:SF4">
    <property type="entry name" value="UNINFLATABLE, ISOFORM C"/>
    <property type="match status" value="1"/>
</dbReference>
<dbReference type="PROSITE" id="PS50026">
    <property type="entry name" value="EGF_3"/>
    <property type="match status" value="2"/>
</dbReference>
<name>A0A0G4FC76_9ALVE</name>
<dbReference type="SMART" id="SM00181">
    <property type="entry name" value="EGF"/>
    <property type="match status" value="2"/>
</dbReference>
<keyword evidence="2" id="KW-0732">Signal</keyword>